<name>X0ZCP6_9ZZZZ</name>
<dbReference type="AlphaFoldDB" id="X0ZCP6"/>
<protein>
    <submittedName>
        <fullName evidence="2">Uncharacterized protein</fullName>
    </submittedName>
</protein>
<evidence type="ECO:0000313" key="2">
    <source>
        <dbReference type="EMBL" id="GAG58103.1"/>
    </source>
</evidence>
<gene>
    <name evidence="2" type="ORF">S01H4_16958</name>
</gene>
<comment type="caution">
    <text evidence="2">The sequence shown here is derived from an EMBL/GenBank/DDBJ whole genome shotgun (WGS) entry which is preliminary data.</text>
</comment>
<evidence type="ECO:0000256" key="1">
    <source>
        <dbReference type="SAM" id="MobiDB-lite"/>
    </source>
</evidence>
<dbReference type="EMBL" id="BART01007450">
    <property type="protein sequence ID" value="GAG58103.1"/>
    <property type="molecule type" value="Genomic_DNA"/>
</dbReference>
<organism evidence="2">
    <name type="scientific">marine sediment metagenome</name>
    <dbReference type="NCBI Taxonomy" id="412755"/>
    <lineage>
        <taxon>unclassified sequences</taxon>
        <taxon>metagenomes</taxon>
        <taxon>ecological metagenomes</taxon>
    </lineage>
</organism>
<reference evidence="2" key="1">
    <citation type="journal article" date="2014" name="Front. Microbiol.">
        <title>High frequency of phylogenetically diverse reductive dehalogenase-homologous genes in deep subseafloor sedimentary metagenomes.</title>
        <authorList>
            <person name="Kawai M."/>
            <person name="Futagami T."/>
            <person name="Toyoda A."/>
            <person name="Takaki Y."/>
            <person name="Nishi S."/>
            <person name="Hori S."/>
            <person name="Arai W."/>
            <person name="Tsubouchi T."/>
            <person name="Morono Y."/>
            <person name="Uchiyama I."/>
            <person name="Ito T."/>
            <person name="Fujiyama A."/>
            <person name="Inagaki F."/>
            <person name="Takami H."/>
        </authorList>
    </citation>
    <scope>NUCLEOTIDE SEQUENCE</scope>
    <source>
        <strain evidence="2">Expedition CK06-06</strain>
    </source>
</reference>
<sequence length="171" mass="18947">MIAGELIGYFGDSITLDDLFERWIIGQDSHAQMTSADTNPILQYLSSLMVEFKRGHDFTEDYEVKGAIGVIGKTCLLTGTAANFFATFTKLAKKKGLPMEYKSAGVLAKRFKDSQKILNEAGWSFEESQLRSRVVEYTFKYSPEKSGEAGETENAPSPPLSPKIRLNTVSS</sequence>
<accession>X0ZCP6</accession>
<feature type="region of interest" description="Disordered" evidence="1">
    <location>
        <begin position="143"/>
        <end position="171"/>
    </location>
</feature>
<proteinExistence type="predicted"/>